<evidence type="ECO:0000256" key="5">
    <source>
        <dbReference type="ARBA" id="ARBA00022801"/>
    </source>
</evidence>
<organism evidence="8 9">
    <name type="scientific">Morella rubra</name>
    <name type="common">Chinese bayberry</name>
    <dbReference type="NCBI Taxonomy" id="262757"/>
    <lineage>
        <taxon>Eukaryota</taxon>
        <taxon>Viridiplantae</taxon>
        <taxon>Streptophyta</taxon>
        <taxon>Embryophyta</taxon>
        <taxon>Tracheophyta</taxon>
        <taxon>Spermatophyta</taxon>
        <taxon>Magnoliopsida</taxon>
        <taxon>eudicotyledons</taxon>
        <taxon>Gunneridae</taxon>
        <taxon>Pentapetalae</taxon>
        <taxon>rosids</taxon>
        <taxon>fabids</taxon>
        <taxon>Fagales</taxon>
        <taxon>Myricaceae</taxon>
        <taxon>Morella</taxon>
    </lineage>
</organism>
<comment type="similarity">
    <text evidence="1">Belongs to the glycerophosphoryl diester phosphodiesterase family.</text>
</comment>
<dbReference type="PROSITE" id="PS51704">
    <property type="entry name" value="GP_PDE"/>
    <property type="match status" value="2"/>
</dbReference>
<feature type="domain" description="GP-PDE" evidence="7">
    <location>
        <begin position="326"/>
        <end position="590"/>
    </location>
</feature>
<dbReference type="EMBL" id="RXIC02000019">
    <property type="protein sequence ID" value="KAB1224993.1"/>
    <property type="molecule type" value="Genomic_DNA"/>
</dbReference>
<evidence type="ECO:0000313" key="9">
    <source>
        <dbReference type="Proteomes" id="UP000516437"/>
    </source>
</evidence>
<dbReference type="FunFam" id="3.20.20.190:FF:000013">
    <property type="entry name" value="Glycerophosphodiester phosphodiesterase GDPDL3"/>
    <property type="match status" value="1"/>
</dbReference>
<dbReference type="PANTHER" id="PTHR43620">
    <property type="entry name" value="GLYCEROPHOSPHORYL DIESTER PHOSPHODIESTERASE"/>
    <property type="match status" value="1"/>
</dbReference>
<evidence type="ECO:0000256" key="2">
    <source>
        <dbReference type="ARBA" id="ARBA00012247"/>
    </source>
</evidence>
<dbReference type="GO" id="GO:0008889">
    <property type="term" value="F:glycerophosphodiester phosphodiesterase activity"/>
    <property type="evidence" value="ECO:0007669"/>
    <property type="project" value="UniProtKB-EC"/>
</dbReference>
<dbReference type="SUPFAM" id="SSF51695">
    <property type="entry name" value="PLC-like phosphodiesterases"/>
    <property type="match status" value="2"/>
</dbReference>
<dbReference type="GO" id="GO:0006071">
    <property type="term" value="P:glycerol metabolic process"/>
    <property type="evidence" value="ECO:0007669"/>
    <property type="project" value="UniProtKB-KW"/>
</dbReference>
<keyword evidence="9" id="KW-1185">Reference proteome</keyword>
<name>A0A6A1WJK8_9ROSI</name>
<accession>A0A6A1WJK8</accession>
<dbReference type="AlphaFoldDB" id="A0A6A1WJK8"/>
<dbReference type="Proteomes" id="UP000516437">
    <property type="component" value="Chromosome 1"/>
</dbReference>
<protein>
    <recommendedName>
        <fullName evidence="2">glycerophosphodiester phosphodiesterase</fullName>
        <ecNumber evidence="2">3.1.4.46</ecNumber>
    </recommendedName>
</protein>
<dbReference type="GO" id="GO:0006629">
    <property type="term" value="P:lipid metabolic process"/>
    <property type="evidence" value="ECO:0007669"/>
    <property type="project" value="InterPro"/>
</dbReference>
<keyword evidence="4" id="KW-0319">Glycerol metabolism</keyword>
<reference evidence="8 9" key="1">
    <citation type="journal article" date="2019" name="Plant Biotechnol. J.">
        <title>The red bayberry genome and genetic basis of sex determination.</title>
        <authorList>
            <person name="Jia H.M."/>
            <person name="Jia H.J."/>
            <person name="Cai Q.L."/>
            <person name="Wang Y."/>
            <person name="Zhao H.B."/>
            <person name="Yang W.F."/>
            <person name="Wang G.Y."/>
            <person name="Li Y.H."/>
            <person name="Zhan D.L."/>
            <person name="Shen Y.T."/>
            <person name="Niu Q.F."/>
            <person name="Chang L."/>
            <person name="Qiu J."/>
            <person name="Zhao L."/>
            <person name="Xie H.B."/>
            <person name="Fu W.Y."/>
            <person name="Jin J."/>
            <person name="Li X.W."/>
            <person name="Jiao Y."/>
            <person name="Zhou C.C."/>
            <person name="Tu T."/>
            <person name="Chai C.Y."/>
            <person name="Gao J.L."/>
            <person name="Fan L.J."/>
            <person name="van de Weg E."/>
            <person name="Wang J.Y."/>
            <person name="Gao Z.S."/>
        </authorList>
    </citation>
    <scope>NUCLEOTIDE SEQUENCE [LARGE SCALE GENOMIC DNA]</scope>
    <source>
        <tissue evidence="8">Leaves</tissue>
    </source>
</reference>
<comment type="catalytic activity">
    <reaction evidence="6">
        <text>a sn-glycero-3-phosphodiester + H2O = an alcohol + sn-glycerol 3-phosphate + H(+)</text>
        <dbReference type="Rhea" id="RHEA:12969"/>
        <dbReference type="ChEBI" id="CHEBI:15377"/>
        <dbReference type="ChEBI" id="CHEBI:15378"/>
        <dbReference type="ChEBI" id="CHEBI:30879"/>
        <dbReference type="ChEBI" id="CHEBI:57597"/>
        <dbReference type="ChEBI" id="CHEBI:83408"/>
        <dbReference type="EC" id="3.1.4.46"/>
    </reaction>
</comment>
<dbReference type="EC" id="3.1.4.46" evidence="2"/>
<dbReference type="InterPro" id="IPR030395">
    <property type="entry name" value="GP_PDE_dom"/>
</dbReference>
<proteinExistence type="inferred from homology"/>
<dbReference type="CDD" id="cd08603">
    <property type="entry name" value="GDPD_SHV3_repeat_1"/>
    <property type="match status" value="1"/>
</dbReference>
<dbReference type="OrthoDB" id="1058301at2759"/>
<dbReference type="InterPro" id="IPR017946">
    <property type="entry name" value="PLC-like_Pdiesterase_TIM-brl"/>
</dbReference>
<comment type="caution">
    <text evidence="8">The sequence shown here is derived from an EMBL/GenBank/DDBJ whole genome shotgun (WGS) entry which is preliminary data.</text>
</comment>
<evidence type="ECO:0000256" key="4">
    <source>
        <dbReference type="ARBA" id="ARBA00022798"/>
    </source>
</evidence>
<gene>
    <name evidence="8" type="ORF">CJ030_MR1G015000</name>
</gene>
<feature type="domain" description="GP-PDE" evidence="7">
    <location>
        <begin position="10"/>
        <end position="310"/>
    </location>
</feature>
<evidence type="ECO:0000256" key="3">
    <source>
        <dbReference type="ARBA" id="ARBA00022729"/>
    </source>
</evidence>
<keyword evidence="5" id="KW-0378">Hydrolase</keyword>
<dbReference type="Gene3D" id="3.20.20.190">
    <property type="entry name" value="Phosphatidylinositol (PI) phosphodiesterase"/>
    <property type="match status" value="3"/>
</dbReference>
<keyword evidence="3" id="KW-0732">Signal</keyword>
<evidence type="ECO:0000259" key="7">
    <source>
        <dbReference type="PROSITE" id="PS51704"/>
    </source>
</evidence>
<dbReference type="PANTHER" id="PTHR43620:SF7">
    <property type="entry name" value="GLYCEROPHOSPHODIESTER PHOSPHODIESTERASE GDPD5-RELATED"/>
    <property type="match status" value="1"/>
</dbReference>
<evidence type="ECO:0000256" key="1">
    <source>
        <dbReference type="ARBA" id="ARBA00007277"/>
    </source>
</evidence>
<sequence length="717" mass="78246">MVWLFVGNPPLVIARGGFSGLFPDSSSLAYNLALEVSVPNVLLWCDVQLTKDGAGICIPDIRLENATDIASVLKNRNKVYEVNGVPTRGWFSVDFTLPELANVFLTQGVYSRTNKFDGNGLRILTVQDVATTKKPPGLWLNIQHDIFFTQHNLNMRSFVLSVSKSVVASYISSPEVAFLRRIATHFNPRKTKLVFRFLGQDEIEPSTNQTYGSLLKNLTVIKTFASGILVPKAYIWPVDRSLYLQPHTSVVVDAHKEGLEVFASDFANDVPLSYDYSYDPISECLSFIDNGKFSVDGVLTDFPITPSTAINCFAHVGRNASAQAKPLVISKCGSSGDYPGCTDLAYMQAIADGVDVLDCPVQLAKDGTPFCLGSINLIDSTTVVQSSFLNLTTNIPEIKAGSGIFTFSLTWSQIQTLTPAIANPYNVYRLFRNPKHKNVGKFLTLSDFLALSKNASSLTGVLIGIESSNSSVLMKFKDKNTYELVYKVDKNIRDAHDSAVQNIKTFANSVVVSKASVFPENQALLAGATDTVSKLQSFKLPVYVETFQNEFVSQAWDFLSDATVEINSFVMGANVDGVITDFPKTAARYKRNRCLGLGNETPSYMSTVQPRSLMQFVTQTYMPPVQAPYPVLANSDVAEPPLPPVSVGAPTSRLSGGSSSVNMNTLDDSLTNFGVAETPLAPPVPVRVPTSRPGGGLSITMRNKWADLMSWINKLLS</sequence>
<dbReference type="Pfam" id="PF03009">
    <property type="entry name" value="GDPD"/>
    <property type="match status" value="2"/>
</dbReference>
<evidence type="ECO:0000256" key="6">
    <source>
        <dbReference type="ARBA" id="ARBA00047512"/>
    </source>
</evidence>
<evidence type="ECO:0000313" key="8">
    <source>
        <dbReference type="EMBL" id="KAB1224993.1"/>
    </source>
</evidence>